<dbReference type="GO" id="GO:0016791">
    <property type="term" value="F:phosphatase activity"/>
    <property type="evidence" value="ECO:0007669"/>
    <property type="project" value="UniProtKB-ARBA"/>
</dbReference>
<dbReference type="Proteomes" id="UP000192639">
    <property type="component" value="Unassembled WGS sequence"/>
</dbReference>
<dbReference type="NCBIfam" id="TIGR01509">
    <property type="entry name" value="HAD-SF-IA-v3"/>
    <property type="match status" value="1"/>
</dbReference>
<comment type="caution">
    <text evidence="1">The sequence shown here is derived from an EMBL/GenBank/DDBJ whole genome shotgun (WGS) entry which is preliminary data.</text>
</comment>
<dbReference type="SUPFAM" id="SSF56784">
    <property type="entry name" value="HAD-like"/>
    <property type="match status" value="1"/>
</dbReference>
<dbReference type="InterPro" id="IPR006439">
    <property type="entry name" value="HAD-SF_hydro_IA"/>
</dbReference>
<accession>A0A1Y1S782</accession>
<dbReference type="Gene3D" id="3.40.50.1000">
    <property type="entry name" value="HAD superfamily/HAD-like"/>
    <property type="match status" value="1"/>
</dbReference>
<dbReference type="AlphaFoldDB" id="A0A1Y1S782"/>
<proteinExistence type="predicted"/>
<dbReference type="InterPro" id="IPR023214">
    <property type="entry name" value="HAD_sf"/>
</dbReference>
<reference evidence="1 2" key="1">
    <citation type="journal article" date="2017" name="Environ. Microbiol.">
        <title>Decay of the glycolytic pathway and adaptation to intranuclear parasitism within Enterocytozoonidae microsporidia.</title>
        <authorList>
            <person name="Wiredu Boakye D."/>
            <person name="Jaroenlak P."/>
            <person name="Prachumwat A."/>
            <person name="Williams T.A."/>
            <person name="Bateman K.S."/>
            <person name="Itsathitphaisarn O."/>
            <person name="Sritunyalucksana K."/>
            <person name="Paszkiewicz K.H."/>
            <person name="Moore K.A."/>
            <person name="Stentiford G.D."/>
            <person name="Williams B.A."/>
        </authorList>
    </citation>
    <scope>NUCLEOTIDE SEQUENCE [LARGE SCALE GENOMIC DNA]</scope>
    <source>
        <strain evidence="1 2">GB1</strain>
    </source>
</reference>
<keyword evidence="2" id="KW-1185">Reference proteome</keyword>
<organism evidence="1 2">
    <name type="scientific">Enterospora canceri</name>
    <dbReference type="NCBI Taxonomy" id="1081671"/>
    <lineage>
        <taxon>Eukaryota</taxon>
        <taxon>Fungi</taxon>
        <taxon>Fungi incertae sedis</taxon>
        <taxon>Microsporidia</taxon>
        <taxon>Enterocytozoonidae</taxon>
        <taxon>Enterospora</taxon>
    </lineage>
</organism>
<gene>
    <name evidence="1" type="ORF">ECANGB1_1195</name>
</gene>
<protein>
    <submittedName>
        <fullName evidence="1">Uncharacterized protein</fullName>
    </submittedName>
</protein>
<sequence>MEDSSTFMKPNIDGFRFIERYLGITNPGQIHFFDDKAENIKGAKDAGWNGHLVANDTISQIDEAVSSSCSSN</sequence>
<name>A0A1Y1S782_9MICR</name>
<evidence type="ECO:0000313" key="1">
    <source>
        <dbReference type="EMBL" id="ORD94034.1"/>
    </source>
</evidence>
<dbReference type="EMBL" id="LWDP01000034">
    <property type="protein sequence ID" value="ORD94034.1"/>
    <property type="molecule type" value="Genomic_DNA"/>
</dbReference>
<dbReference type="InterPro" id="IPR036412">
    <property type="entry name" value="HAD-like_sf"/>
</dbReference>
<evidence type="ECO:0000313" key="2">
    <source>
        <dbReference type="Proteomes" id="UP000192639"/>
    </source>
</evidence>
<dbReference type="OrthoDB" id="2194085at2759"/>
<dbReference type="VEuPathDB" id="MicrosporidiaDB:ECANGB1_1195"/>